<keyword evidence="3" id="KW-1185">Reference proteome</keyword>
<feature type="transmembrane region" description="Helical" evidence="1">
    <location>
        <begin position="91"/>
        <end position="109"/>
    </location>
</feature>
<feature type="transmembrane region" description="Helical" evidence="1">
    <location>
        <begin position="190"/>
        <end position="209"/>
    </location>
</feature>
<sequence>MYKVLYLIALYSGIIPICLYLLRKGTKLNLGKEIVFPFITLTFIATIYEQIGVIYSIIGSSYWFQIYAVLEFTALFYYYRELNFIKKKQEFEIFFAVFFVFFYLISWMFFRTENIFLSLFISQIPIVLLVIVSSFSWFKKLFLNKEIKDLWKNADFYFVSGYLIYCASTFFLFSLSGFLVETSLYFYDYWLVNVLATLFLRIMLSIGVWRMKMT</sequence>
<organism evidence="2 3">
    <name type="scientific">Myroides guanonis</name>
    <dbReference type="NCBI Taxonomy" id="1150112"/>
    <lineage>
        <taxon>Bacteria</taxon>
        <taxon>Pseudomonadati</taxon>
        <taxon>Bacteroidota</taxon>
        <taxon>Flavobacteriia</taxon>
        <taxon>Flavobacteriales</taxon>
        <taxon>Flavobacteriaceae</taxon>
        <taxon>Myroides</taxon>
    </lineage>
</organism>
<protein>
    <recommendedName>
        <fullName evidence="4">YhhN-like protein</fullName>
    </recommendedName>
</protein>
<keyword evidence="1" id="KW-0472">Membrane</keyword>
<keyword evidence="1" id="KW-1133">Transmembrane helix</keyword>
<feature type="transmembrane region" description="Helical" evidence="1">
    <location>
        <begin position="156"/>
        <end position="178"/>
    </location>
</feature>
<gene>
    <name evidence="2" type="ORF">SAMN04487893_10264</name>
</gene>
<evidence type="ECO:0000256" key="1">
    <source>
        <dbReference type="SAM" id="Phobius"/>
    </source>
</evidence>
<accession>A0A1I3M8A6</accession>
<keyword evidence="1" id="KW-0812">Transmembrane</keyword>
<feature type="transmembrane region" description="Helical" evidence="1">
    <location>
        <begin position="6"/>
        <end position="22"/>
    </location>
</feature>
<dbReference type="RefSeq" id="WP_090677848.1">
    <property type="nucleotide sequence ID" value="NZ_FORU01000002.1"/>
</dbReference>
<feature type="transmembrane region" description="Helical" evidence="1">
    <location>
        <begin position="34"/>
        <end position="56"/>
    </location>
</feature>
<name>A0A1I3M8A6_9FLAO</name>
<evidence type="ECO:0000313" key="3">
    <source>
        <dbReference type="Proteomes" id="UP000243887"/>
    </source>
</evidence>
<proteinExistence type="predicted"/>
<dbReference type="EMBL" id="FORU01000002">
    <property type="protein sequence ID" value="SFI93060.1"/>
    <property type="molecule type" value="Genomic_DNA"/>
</dbReference>
<feature type="transmembrane region" description="Helical" evidence="1">
    <location>
        <begin position="115"/>
        <end position="135"/>
    </location>
</feature>
<dbReference type="AlphaFoldDB" id="A0A1I3M8A6"/>
<dbReference type="STRING" id="1150112.SAMN04487893_10264"/>
<reference evidence="3" key="1">
    <citation type="submission" date="2016-10" db="EMBL/GenBank/DDBJ databases">
        <authorList>
            <person name="Varghese N."/>
            <person name="Submissions S."/>
        </authorList>
    </citation>
    <scope>NUCLEOTIDE SEQUENCE [LARGE SCALE GENOMIC DNA]</scope>
    <source>
        <strain evidence="3">DSM 26542</strain>
    </source>
</reference>
<dbReference type="Proteomes" id="UP000243887">
    <property type="component" value="Unassembled WGS sequence"/>
</dbReference>
<evidence type="ECO:0000313" key="2">
    <source>
        <dbReference type="EMBL" id="SFI93060.1"/>
    </source>
</evidence>
<feature type="transmembrane region" description="Helical" evidence="1">
    <location>
        <begin position="62"/>
        <end position="79"/>
    </location>
</feature>
<evidence type="ECO:0008006" key="4">
    <source>
        <dbReference type="Google" id="ProtNLM"/>
    </source>
</evidence>
<dbReference type="OrthoDB" id="1366120at2"/>